<keyword evidence="1" id="KW-1133">Transmembrane helix</keyword>
<feature type="transmembrane region" description="Helical" evidence="1">
    <location>
        <begin position="69"/>
        <end position="86"/>
    </location>
</feature>
<dbReference type="Proteomes" id="UP000747542">
    <property type="component" value="Unassembled WGS sequence"/>
</dbReference>
<evidence type="ECO:0000313" key="3">
    <source>
        <dbReference type="Proteomes" id="UP000747542"/>
    </source>
</evidence>
<reference evidence="2" key="1">
    <citation type="journal article" date="2021" name="Sci. Adv.">
        <title>The American lobster genome reveals insights on longevity, neural, and immune adaptations.</title>
        <authorList>
            <person name="Polinski J.M."/>
            <person name="Zimin A.V."/>
            <person name="Clark K.F."/>
            <person name="Kohn A.B."/>
            <person name="Sadowski N."/>
            <person name="Timp W."/>
            <person name="Ptitsyn A."/>
            <person name="Khanna P."/>
            <person name="Romanova D.Y."/>
            <person name="Williams P."/>
            <person name="Greenwood S.J."/>
            <person name="Moroz L.L."/>
            <person name="Walt D.R."/>
            <person name="Bodnar A.G."/>
        </authorList>
    </citation>
    <scope>NUCLEOTIDE SEQUENCE</scope>
    <source>
        <strain evidence="2">GMGI-L3</strain>
    </source>
</reference>
<evidence type="ECO:0000256" key="1">
    <source>
        <dbReference type="SAM" id="Phobius"/>
    </source>
</evidence>
<proteinExistence type="predicted"/>
<keyword evidence="1" id="KW-0472">Membrane</keyword>
<name>A0A8J5JCT4_HOMAM</name>
<sequence>MMWVKDRRNPYLQRGIKLKNGKTIGGGIIVGLGIMGVTLMMMSVAFIAVSTKGNEPGQYTTRFRVVGGSMLGGGVVVVGASIALYMKARRDYLKLPDNHPDRLKECMVTRLSSYILHML</sequence>
<keyword evidence="1" id="KW-0812">Transmembrane</keyword>
<evidence type="ECO:0000313" key="2">
    <source>
        <dbReference type="EMBL" id="KAG7155595.1"/>
    </source>
</evidence>
<accession>A0A8J5JCT4</accession>
<organism evidence="2 3">
    <name type="scientific">Homarus americanus</name>
    <name type="common">American lobster</name>
    <dbReference type="NCBI Taxonomy" id="6706"/>
    <lineage>
        <taxon>Eukaryota</taxon>
        <taxon>Metazoa</taxon>
        <taxon>Ecdysozoa</taxon>
        <taxon>Arthropoda</taxon>
        <taxon>Crustacea</taxon>
        <taxon>Multicrustacea</taxon>
        <taxon>Malacostraca</taxon>
        <taxon>Eumalacostraca</taxon>
        <taxon>Eucarida</taxon>
        <taxon>Decapoda</taxon>
        <taxon>Pleocyemata</taxon>
        <taxon>Astacidea</taxon>
        <taxon>Nephropoidea</taxon>
        <taxon>Nephropidae</taxon>
        <taxon>Homarus</taxon>
    </lineage>
</organism>
<dbReference type="EMBL" id="JAHLQT010041065">
    <property type="protein sequence ID" value="KAG7155595.1"/>
    <property type="molecule type" value="Genomic_DNA"/>
</dbReference>
<dbReference type="AlphaFoldDB" id="A0A8J5JCT4"/>
<feature type="transmembrane region" description="Helical" evidence="1">
    <location>
        <begin position="24"/>
        <end position="49"/>
    </location>
</feature>
<comment type="caution">
    <text evidence="2">The sequence shown here is derived from an EMBL/GenBank/DDBJ whole genome shotgun (WGS) entry which is preliminary data.</text>
</comment>
<protein>
    <submittedName>
        <fullName evidence="2">Uncharacterized protein</fullName>
    </submittedName>
</protein>
<gene>
    <name evidence="2" type="ORF">Hamer_G015962</name>
</gene>
<keyword evidence="3" id="KW-1185">Reference proteome</keyword>